<feature type="region of interest" description="Disordered" evidence="1">
    <location>
        <begin position="27"/>
        <end position="54"/>
    </location>
</feature>
<dbReference type="EMBL" id="FPKX01000033">
    <property type="protein sequence ID" value="SFZ98027.1"/>
    <property type="molecule type" value="Genomic_DNA"/>
</dbReference>
<name>A0A1W1ED95_9ZZZZ</name>
<dbReference type="SUPFAM" id="SSF117074">
    <property type="entry name" value="Hypothetical protein PA1324"/>
    <property type="match status" value="1"/>
</dbReference>
<feature type="compositionally biased region" description="Acidic residues" evidence="1">
    <location>
        <begin position="44"/>
        <end position="54"/>
    </location>
</feature>
<gene>
    <name evidence="2" type="ORF">MNB_SV-5-658</name>
</gene>
<accession>A0A1W1ED95</accession>
<evidence type="ECO:0000256" key="1">
    <source>
        <dbReference type="SAM" id="MobiDB-lite"/>
    </source>
</evidence>
<protein>
    <recommendedName>
        <fullName evidence="3">Carboxypeptidase regulatory-like domain-containing protein</fullName>
    </recommendedName>
</protein>
<dbReference type="AlphaFoldDB" id="A0A1W1ED95"/>
<reference evidence="2" key="1">
    <citation type="submission" date="2016-10" db="EMBL/GenBank/DDBJ databases">
        <authorList>
            <person name="de Groot N.N."/>
        </authorList>
    </citation>
    <scope>NUCLEOTIDE SEQUENCE</scope>
</reference>
<evidence type="ECO:0008006" key="3">
    <source>
        <dbReference type="Google" id="ProtNLM"/>
    </source>
</evidence>
<organism evidence="2">
    <name type="scientific">hydrothermal vent metagenome</name>
    <dbReference type="NCBI Taxonomy" id="652676"/>
    <lineage>
        <taxon>unclassified sequences</taxon>
        <taxon>metagenomes</taxon>
        <taxon>ecological metagenomes</taxon>
    </lineage>
</organism>
<dbReference type="PROSITE" id="PS51257">
    <property type="entry name" value="PROKAR_LIPOPROTEIN"/>
    <property type="match status" value="1"/>
</dbReference>
<sequence>MSKTILHMALFVISLFLLSGCVSNNLNPSGEKRGTSNPWSQQTSDEEGENIDISDLDGNITESELGMVEMSDNNIVKRIPFPVAEYRGYSGVGKGTIKGSIYVKNSYGEKILGKGTRLYLNPATSYSNQWYQESYIGGAKMEKADSRLFNYLRFTASDSNGAYAFYGVPSGSYYLIGTVQCGTECGYDTPKSVRIATKVSVSGNNVVEQDLGRFVD</sequence>
<proteinExistence type="predicted"/>
<evidence type="ECO:0000313" key="2">
    <source>
        <dbReference type="EMBL" id="SFZ98027.1"/>
    </source>
</evidence>